<gene>
    <name evidence="1" type="ORF">CLV85_1058</name>
</gene>
<dbReference type="OrthoDB" id="9801773at2"/>
<comment type="caution">
    <text evidence="1">The sequence shown here is derived from an EMBL/GenBank/DDBJ whole genome shotgun (WGS) entry which is preliminary data.</text>
</comment>
<organism evidence="1 2">
    <name type="scientific">Salinibacterium amurskyense</name>
    <dbReference type="NCBI Taxonomy" id="205941"/>
    <lineage>
        <taxon>Bacteria</taxon>
        <taxon>Bacillati</taxon>
        <taxon>Actinomycetota</taxon>
        <taxon>Actinomycetes</taxon>
        <taxon>Micrococcales</taxon>
        <taxon>Microbacteriaceae</taxon>
        <taxon>Salinibacterium</taxon>
    </lineage>
</organism>
<sequence length="153" mass="17444">MTQLIVLDTVFDAPIAEVCALSLSVNLHLDSMTHHREKVIAGRTTGHFVEGDVVTWSARHFGLPLRLTIRIFDVDAPHRFADEQVRGPFAAYHHEHLFTEIDGRTHMQDRLTIAAPFGPLGRLAEKLFLRRYIQTLLEERNAALISSLRPEQR</sequence>
<name>A0A2M9D837_9MICO</name>
<dbReference type="SUPFAM" id="SSF55961">
    <property type="entry name" value="Bet v1-like"/>
    <property type="match status" value="1"/>
</dbReference>
<evidence type="ECO:0000313" key="2">
    <source>
        <dbReference type="Proteomes" id="UP000231742"/>
    </source>
</evidence>
<protein>
    <recommendedName>
        <fullName evidence="3">Ligand-binding SRPBCC domain-containing protein</fullName>
    </recommendedName>
</protein>
<dbReference type="RefSeq" id="WP_100388523.1">
    <property type="nucleotide sequence ID" value="NZ_BMZU01000001.1"/>
</dbReference>
<dbReference type="EMBL" id="PGFH01000001">
    <property type="protein sequence ID" value="PJJ81874.1"/>
    <property type="molecule type" value="Genomic_DNA"/>
</dbReference>
<dbReference type="CDD" id="cd07820">
    <property type="entry name" value="SRPBCC_3"/>
    <property type="match status" value="1"/>
</dbReference>
<evidence type="ECO:0000313" key="1">
    <source>
        <dbReference type="EMBL" id="PJJ81874.1"/>
    </source>
</evidence>
<dbReference type="AlphaFoldDB" id="A0A2M9D837"/>
<reference evidence="1 2" key="1">
    <citation type="submission" date="2017-11" db="EMBL/GenBank/DDBJ databases">
        <title>Genomic Encyclopedia of Archaeal and Bacterial Type Strains, Phase II (KMG-II): From Individual Species to Whole Genera.</title>
        <authorList>
            <person name="Goeker M."/>
        </authorList>
    </citation>
    <scope>NUCLEOTIDE SEQUENCE [LARGE SCALE GENOMIC DNA]</scope>
    <source>
        <strain evidence="1 2">DSM 16400</strain>
    </source>
</reference>
<keyword evidence="2" id="KW-1185">Reference proteome</keyword>
<evidence type="ECO:0008006" key="3">
    <source>
        <dbReference type="Google" id="ProtNLM"/>
    </source>
</evidence>
<accession>A0A2M9D837</accession>
<dbReference type="Gene3D" id="3.30.530.20">
    <property type="match status" value="1"/>
</dbReference>
<proteinExistence type="predicted"/>
<dbReference type="Proteomes" id="UP000231742">
    <property type="component" value="Unassembled WGS sequence"/>
</dbReference>
<dbReference type="InterPro" id="IPR023393">
    <property type="entry name" value="START-like_dom_sf"/>
</dbReference>